<keyword evidence="5" id="KW-0677">Repeat</keyword>
<dbReference type="FunFam" id="3.30.110.60:FF:000002">
    <property type="entry name" value="CRS2-associated factor 1, chloroplastic"/>
    <property type="match status" value="2"/>
</dbReference>
<feature type="region of interest" description="Disordered" evidence="12">
    <location>
        <begin position="824"/>
        <end position="853"/>
    </location>
</feature>
<evidence type="ECO:0000256" key="3">
    <source>
        <dbReference type="ARBA" id="ARBA00022640"/>
    </source>
</evidence>
<comment type="caution">
    <text evidence="14">The sequence shown here is derived from an EMBL/GenBank/DDBJ whole genome shotgun (WGS) entry which is preliminary data.</text>
</comment>
<dbReference type="InterPro" id="IPR001890">
    <property type="entry name" value="RNA-binding_CRM"/>
</dbReference>
<evidence type="ECO:0000256" key="7">
    <source>
        <dbReference type="ARBA" id="ARBA00022946"/>
    </source>
</evidence>
<keyword evidence="7" id="KW-0809">Transit peptide</keyword>
<feature type="compositionally biased region" description="Acidic residues" evidence="12">
    <location>
        <begin position="243"/>
        <end position="254"/>
    </location>
</feature>
<evidence type="ECO:0000256" key="11">
    <source>
        <dbReference type="SAM" id="Coils"/>
    </source>
</evidence>
<dbReference type="PANTHER" id="PTHR31846">
    <property type="entry name" value="CRS1 / YHBY (CRM) DOMAIN-CONTAINING PROTEIN"/>
    <property type="match status" value="1"/>
</dbReference>
<dbReference type="Pfam" id="PF01985">
    <property type="entry name" value="CRS1_YhbY"/>
    <property type="match status" value="3"/>
</dbReference>
<evidence type="ECO:0000256" key="1">
    <source>
        <dbReference type="ARBA" id="ARBA00004229"/>
    </source>
</evidence>
<keyword evidence="15" id="KW-1185">Reference proteome</keyword>
<dbReference type="SMART" id="SM01103">
    <property type="entry name" value="CRS1_YhbY"/>
    <property type="match status" value="3"/>
</dbReference>
<proteinExistence type="predicted"/>
<dbReference type="GO" id="GO:1990904">
    <property type="term" value="C:ribonucleoprotein complex"/>
    <property type="evidence" value="ECO:0007669"/>
    <property type="project" value="UniProtKB-KW"/>
</dbReference>
<keyword evidence="9" id="KW-0687">Ribonucleoprotein</keyword>
<evidence type="ECO:0000256" key="4">
    <source>
        <dbReference type="ARBA" id="ARBA00022664"/>
    </source>
</evidence>
<evidence type="ECO:0000313" key="15">
    <source>
        <dbReference type="Proteomes" id="UP000036987"/>
    </source>
</evidence>
<feature type="domain" description="CRM" evidence="13">
    <location>
        <begin position="676"/>
        <end position="777"/>
    </location>
</feature>
<dbReference type="InterPro" id="IPR035920">
    <property type="entry name" value="YhbY-like_sf"/>
</dbReference>
<protein>
    <submittedName>
        <fullName evidence="14">Chloroplastic group IIA intron splicing facilitator CRS1</fullName>
    </submittedName>
</protein>
<dbReference type="OrthoDB" id="551352at2759"/>
<organism evidence="14 15">
    <name type="scientific">Zostera marina</name>
    <name type="common">Eelgrass</name>
    <dbReference type="NCBI Taxonomy" id="29655"/>
    <lineage>
        <taxon>Eukaryota</taxon>
        <taxon>Viridiplantae</taxon>
        <taxon>Streptophyta</taxon>
        <taxon>Embryophyta</taxon>
        <taxon>Tracheophyta</taxon>
        <taxon>Spermatophyta</taxon>
        <taxon>Magnoliopsida</taxon>
        <taxon>Liliopsida</taxon>
        <taxon>Zosteraceae</taxon>
        <taxon>Zostera</taxon>
    </lineage>
</organism>
<evidence type="ECO:0000259" key="13">
    <source>
        <dbReference type="PROSITE" id="PS51295"/>
    </source>
</evidence>
<evidence type="ECO:0000256" key="12">
    <source>
        <dbReference type="SAM" id="MobiDB-lite"/>
    </source>
</evidence>
<evidence type="ECO:0000256" key="2">
    <source>
        <dbReference type="ARBA" id="ARBA00022528"/>
    </source>
</evidence>
<dbReference type="Gene3D" id="3.30.110.60">
    <property type="entry name" value="YhbY-like"/>
    <property type="match status" value="3"/>
</dbReference>
<dbReference type="STRING" id="29655.A0A0K9P337"/>
<dbReference type="PROSITE" id="PS51295">
    <property type="entry name" value="CRM"/>
    <property type="match status" value="3"/>
</dbReference>
<name>A0A0K9P337_ZOSMR</name>
<dbReference type="EMBL" id="LFYR01001237">
    <property type="protein sequence ID" value="KMZ63398.1"/>
    <property type="molecule type" value="Genomic_DNA"/>
</dbReference>
<comment type="subcellular location">
    <subcellularLocation>
        <location evidence="1">Plastid</location>
        <location evidence="1">Chloroplast</location>
    </subcellularLocation>
</comment>
<evidence type="ECO:0000256" key="6">
    <source>
        <dbReference type="ARBA" id="ARBA00022884"/>
    </source>
</evidence>
<feature type="domain" description="CRM" evidence="13">
    <location>
        <begin position="288"/>
        <end position="384"/>
    </location>
</feature>
<accession>A0A0K9P337</accession>
<keyword evidence="11" id="KW-0175">Coiled coil</keyword>
<feature type="region of interest" description="Disordered" evidence="12">
    <location>
        <begin position="243"/>
        <end position="274"/>
    </location>
</feature>
<keyword evidence="4" id="KW-0507">mRNA processing</keyword>
<dbReference type="AlphaFoldDB" id="A0A0K9P337"/>
<reference evidence="15" key="1">
    <citation type="journal article" date="2016" name="Nature">
        <title>The genome of the seagrass Zostera marina reveals angiosperm adaptation to the sea.</title>
        <authorList>
            <person name="Olsen J.L."/>
            <person name="Rouze P."/>
            <person name="Verhelst B."/>
            <person name="Lin Y.-C."/>
            <person name="Bayer T."/>
            <person name="Collen J."/>
            <person name="Dattolo E."/>
            <person name="De Paoli E."/>
            <person name="Dittami S."/>
            <person name="Maumus F."/>
            <person name="Michel G."/>
            <person name="Kersting A."/>
            <person name="Lauritano C."/>
            <person name="Lohaus R."/>
            <person name="Toepel M."/>
            <person name="Tonon T."/>
            <person name="Vanneste K."/>
            <person name="Amirebrahimi M."/>
            <person name="Brakel J."/>
            <person name="Bostroem C."/>
            <person name="Chovatia M."/>
            <person name="Grimwood J."/>
            <person name="Jenkins J.W."/>
            <person name="Jueterbock A."/>
            <person name="Mraz A."/>
            <person name="Stam W.T."/>
            <person name="Tice H."/>
            <person name="Bornberg-Bauer E."/>
            <person name="Green P.J."/>
            <person name="Pearson G.A."/>
            <person name="Procaccini G."/>
            <person name="Duarte C.M."/>
            <person name="Schmutz J."/>
            <person name="Reusch T.B.H."/>
            <person name="Van de Peer Y."/>
        </authorList>
    </citation>
    <scope>NUCLEOTIDE SEQUENCE [LARGE SCALE GENOMIC DNA]</scope>
    <source>
        <strain evidence="15">cv. Finnish</strain>
    </source>
</reference>
<feature type="coiled-coil region" evidence="11">
    <location>
        <begin position="797"/>
        <end position="824"/>
    </location>
</feature>
<dbReference type="InterPro" id="IPR045278">
    <property type="entry name" value="CRS1/CFM2/CFM3"/>
</dbReference>
<keyword evidence="3" id="KW-0934">Plastid</keyword>
<keyword evidence="8" id="KW-0508">mRNA splicing</keyword>
<evidence type="ECO:0000313" key="14">
    <source>
        <dbReference type="EMBL" id="KMZ63398.1"/>
    </source>
</evidence>
<dbReference type="GO" id="GO:0003729">
    <property type="term" value="F:mRNA binding"/>
    <property type="evidence" value="ECO:0007669"/>
    <property type="project" value="InterPro"/>
</dbReference>
<dbReference type="OMA" id="IECNEIY"/>
<dbReference type="PANTHER" id="PTHR31846:SF7">
    <property type="entry name" value="CRS1 _ YHBY (CRM) DOMAIN-CONTAINING PROTEIN"/>
    <property type="match status" value="1"/>
</dbReference>
<feature type="compositionally biased region" description="Acidic residues" evidence="12">
    <location>
        <begin position="828"/>
        <end position="839"/>
    </location>
</feature>
<evidence type="ECO:0000256" key="9">
    <source>
        <dbReference type="ARBA" id="ARBA00023274"/>
    </source>
</evidence>
<keyword evidence="2" id="KW-0150">Chloroplast</keyword>
<dbReference type="GO" id="GO:0006397">
    <property type="term" value="P:mRNA processing"/>
    <property type="evidence" value="ECO:0007669"/>
    <property type="project" value="UniProtKB-KW"/>
</dbReference>
<evidence type="ECO:0000256" key="5">
    <source>
        <dbReference type="ARBA" id="ARBA00022737"/>
    </source>
</evidence>
<feature type="domain" description="CRM" evidence="13">
    <location>
        <begin position="461"/>
        <end position="558"/>
    </location>
</feature>
<gene>
    <name evidence="14" type="ORF">ZOSMA_40G00270</name>
</gene>
<evidence type="ECO:0000256" key="8">
    <source>
        <dbReference type="ARBA" id="ARBA00023187"/>
    </source>
</evidence>
<dbReference type="GO" id="GO:0000373">
    <property type="term" value="P:Group II intron splicing"/>
    <property type="evidence" value="ECO:0007669"/>
    <property type="project" value="UniProtKB-ARBA"/>
</dbReference>
<sequence length="876" mass="99288">MEFSIIFPPLSSSSLSSQHPPLFLVSTRIRKNGKTQLVFRRNLALQAVPSPDSSNGTIAVEKKRRKLRPSFFDQTVERWSRKVTSKREKFPWEVEKGVEGERGSSDICSEIGGRGSDGGCDNGSGNVGMGGIRVVVPPWAHGDGVRSRDTTSQMVQDDRKGILPKNGRYSPVEKLHISGNTWIPAKPKISNLNFSPKTQPQSLPPPPQLKIHDFGGERVENSISDDREPLQTRSMIYMNGIEESENVDSGDETETTNPSPSSSVRSPWDIETKKPTIGQRTNTELAERTIPEPELRRLRNMALKMKERSKVGYAGVTTALVKSIRSKWMDSEVVKLKFEGPAAINMKRTHITLEEKTRGLVIWRSGASLVLYRGMAYNIQQHVDTNHGKKPEESTSNMRLTIDENSLVDGSDINDDFLDELGPRYEDWSGRKPLPIDADLLPSVIRGYKPPLRFLPFKTKLSLRDKEMTYLRRFARTIPPHFALGRSRNNQGLAKAMVKLWEKSLIAKIAIKRGVVNTSNERMSEELKVLTGGLLLSRNKEFMVFYRGNDFLTPAIAKVVEEREKLSNIRQEEEDLARQRASDSIIANIKMSKLRLVAGTLAETVEAKARWTEGDMLSEKDRKKMVTEAALTKHASLIRFMEKKLTDAKEKVRKAERALAKVQEFLDPVELPGDLETLTDEEYFIYRNIGLKMKSFLSLGRRGIFDGTIENMHLNWKHRELVKIIVKKGKSFEQVKHLAISLEAESGGVLISLDKTTKGYAIVVYRGKNYERPAELRPPNLLTRRQALERAIELQRREALKGHILKLQKKIDMMKSELEKMVDKKDLDDDDDDDDDDILNENSSSTTFDLGDDIEEEGDEAYLETYFLDDNDGDVY</sequence>
<dbReference type="GO" id="GO:0009507">
    <property type="term" value="C:chloroplast"/>
    <property type="evidence" value="ECO:0007669"/>
    <property type="project" value="UniProtKB-SubCell"/>
</dbReference>
<dbReference type="SUPFAM" id="SSF75471">
    <property type="entry name" value="YhbY-like"/>
    <property type="match status" value="3"/>
</dbReference>
<evidence type="ECO:0000256" key="10">
    <source>
        <dbReference type="PROSITE-ProRule" id="PRU00626"/>
    </source>
</evidence>
<keyword evidence="6 10" id="KW-0694">RNA-binding</keyword>
<dbReference type="Proteomes" id="UP000036987">
    <property type="component" value="Unassembled WGS sequence"/>
</dbReference>
<feature type="coiled-coil region" evidence="11">
    <location>
        <begin position="638"/>
        <end position="665"/>
    </location>
</feature>